<keyword evidence="10" id="KW-1185">Reference proteome</keyword>
<reference evidence="11" key="1">
    <citation type="submission" date="2016-04" db="UniProtKB">
        <authorList>
            <consortium name="WormBaseParasite"/>
        </authorList>
    </citation>
    <scope>IDENTIFICATION</scope>
</reference>
<name>A0A158PRC2_BRUPA</name>
<protein>
    <recommendedName>
        <fullName evidence="7">MICOS complex subunit MIC60</fullName>
    </recommendedName>
    <alternativeName>
        <fullName evidence="7">Mitofilin</fullName>
    </alternativeName>
</protein>
<organism evidence="11">
    <name type="scientific">Brugia pahangi</name>
    <name type="common">Filarial nematode worm</name>
    <dbReference type="NCBI Taxonomy" id="6280"/>
    <lineage>
        <taxon>Eukaryota</taxon>
        <taxon>Metazoa</taxon>
        <taxon>Ecdysozoa</taxon>
        <taxon>Nematoda</taxon>
        <taxon>Chromadorea</taxon>
        <taxon>Rhabditida</taxon>
        <taxon>Spirurina</taxon>
        <taxon>Spiruromorpha</taxon>
        <taxon>Filarioidea</taxon>
        <taxon>Onchocercidae</taxon>
        <taxon>Brugia</taxon>
    </lineage>
</organism>
<feature type="transmembrane region" description="Helical" evidence="7">
    <location>
        <begin position="60"/>
        <end position="79"/>
    </location>
</feature>
<keyword evidence="3 7" id="KW-0999">Mitochondrion inner membrane</keyword>
<dbReference type="EMBL" id="UZAD01013168">
    <property type="protein sequence ID" value="VDN91055.1"/>
    <property type="molecule type" value="Genomic_DNA"/>
</dbReference>
<comment type="similarity">
    <text evidence="1 7">Belongs to the MICOS complex subunit Mic60 family.</text>
</comment>
<keyword evidence="8" id="KW-0175">Coiled coil</keyword>
<dbReference type="GO" id="GO:0061617">
    <property type="term" value="C:MICOS complex"/>
    <property type="evidence" value="ECO:0007669"/>
    <property type="project" value="TreeGrafter"/>
</dbReference>
<comment type="subunit">
    <text evidence="7">Component of the mitochondrial contact site and cristae organizing system (MICOS) complex.</text>
</comment>
<dbReference type="InterPro" id="IPR019133">
    <property type="entry name" value="MIC60"/>
</dbReference>
<evidence type="ECO:0000256" key="2">
    <source>
        <dbReference type="ARBA" id="ARBA00022692"/>
    </source>
</evidence>
<dbReference type="Pfam" id="PF09731">
    <property type="entry name" value="Mitofilin"/>
    <property type="match status" value="2"/>
</dbReference>
<feature type="transmembrane region" description="Helical" evidence="7">
    <location>
        <begin position="321"/>
        <end position="342"/>
    </location>
</feature>
<evidence type="ECO:0000256" key="4">
    <source>
        <dbReference type="ARBA" id="ARBA00022989"/>
    </source>
</evidence>
<reference evidence="9 10" key="2">
    <citation type="submission" date="2018-11" db="EMBL/GenBank/DDBJ databases">
        <authorList>
            <consortium name="Pathogen Informatics"/>
        </authorList>
    </citation>
    <scope>NUCLEOTIDE SEQUENCE [LARGE SCALE GENOMIC DNA]</scope>
</reference>
<comment type="subcellular location">
    <subcellularLocation>
        <location evidence="7">Mitochondrion inner membrane</location>
        <topology evidence="7">Single-pass membrane protein</topology>
    </subcellularLocation>
</comment>
<dbReference type="WBParaSite" id="BPAG_0000990701-mRNA-1">
    <property type="protein sequence ID" value="BPAG_0000990701-mRNA-1"/>
    <property type="gene ID" value="BPAG_0000990701"/>
</dbReference>
<accession>A0A158PRC2</accession>
<proteinExistence type="inferred from homology"/>
<sequence>MFPPYSSFCTTSQCFSHSYRVSGLSTNFLRIHEVGISRQNSLRNKGSLHDTGRKPRGSGIVILLLAVISSGGAAYYWYFENGKKKSGHMTDFFLKTAAVPAPTSKILEEAVSLEKKPISQTIQHGTIEEMLKTSLQSATEKVHSATEAKYKTVDVINEHTRVMKQTIDEGEEGDWTRVTSALQKVDRAANNDTREENDARNYLDSVRKVLQIIEQGEAAEPTRSNPLLQNARETISRLDRQLDEMNLLIRKTRNEGRILNEYKELIDKSRKQFASELKSVLPNVDIHAQDSKLNEEELNALIAHAHLKVDQLRKQLAEQQVCFFLIQSAAVCLSHVHCILVISKFRYVLAMPDIVITVREEQNIACALEEQRKSQSRLTEEEINLKIQAAREEIQLEAEKVLSMQREQWEAELEEKLQKAAAAHSDHIEEVVRVQRNLFEIEEKQKIEEAIIEWRSELSKELAAAQGKLEGIEAALKSRTSQDVENRRAKQIWIAAHNLIDSVINGERSGTNDDARRKPLATEVAELFYNFFSIKADCNDEFVACLVNALPDETIYNGVYTEEDLKARFTKLYKICRRVAKMDESNVGVFQYGLSYLQNAMSFDPPGKFPKMAKFDPMTLDSYEVLSRAKSFVAEGDLNSAVRILQLLTGPARFVARSWINDVRTHLEARFIAELLLAHAAVNNYSSVY</sequence>
<feature type="coiled-coil region" evidence="8">
    <location>
        <begin position="228"/>
        <end position="255"/>
    </location>
</feature>
<evidence type="ECO:0000256" key="1">
    <source>
        <dbReference type="ARBA" id="ARBA00010877"/>
    </source>
</evidence>
<dbReference type="PANTHER" id="PTHR15415:SF7">
    <property type="entry name" value="MICOS COMPLEX SUBUNIT MIC60"/>
    <property type="match status" value="1"/>
</dbReference>
<keyword evidence="6 7" id="KW-0472">Membrane</keyword>
<evidence type="ECO:0000256" key="3">
    <source>
        <dbReference type="ARBA" id="ARBA00022792"/>
    </source>
</evidence>
<evidence type="ECO:0000313" key="10">
    <source>
        <dbReference type="Proteomes" id="UP000278627"/>
    </source>
</evidence>
<evidence type="ECO:0000256" key="7">
    <source>
        <dbReference type="RuleBase" id="RU363000"/>
    </source>
</evidence>
<evidence type="ECO:0000313" key="11">
    <source>
        <dbReference type="WBParaSite" id="BPAG_0000990701-mRNA-1"/>
    </source>
</evidence>
<dbReference type="STRING" id="6280.A0A158PRC2"/>
<dbReference type="Proteomes" id="UP000278627">
    <property type="component" value="Unassembled WGS sequence"/>
</dbReference>
<gene>
    <name evidence="9" type="ORF">BPAG_LOCUS9869</name>
</gene>
<evidence type="ECO:0000256" key="5">
    <source>
        <dbReference type="ARBA" id="ARBA00023128"/>
    </source>
</evidence>
<dbReference type="PANTHER" id="PTHR15415">
    <property type="entry name" value="MITOFILIN"/>
    <property type="match status" value="1"/>
</dbReference>
<feature type="coiled-coil region" evidence="8">
    <location>
        <begin position="380"/>
        <end position="430"/>
    </location>
</feature>
<evidence type="ECO:0000256" key="6">
    <source>
        <dbReference type="ARBA" id="ARBA00023136"/>
    </source>
</evidence>
<evidence type="ECO:0000256" key="8">
    <source>
        <dbReference type="SAM" id="Coils"/>
    </source>
</evidence>
<keyword evidence="2 7" id="KW-0812">Transmembrane</keyword>
<comment type="caution">
    <text evidence="7">Lacks conserved residue(s) required for the propagation of feature annotation.</text>
</comment>
<keyword evidence="5 7" id="KW-0496">Mitochondrion</keyword>
<keyword evidence="4 7" id="KW-1133">Transmembrane helix</keyword>
<evidence type="ECO:0000313" key="9">
    <source>
        <dbReference type="EMBL" id="VDN91055.1"/>
    </source>
</evidence>
<dbReference type="AlphaFoldDB" id="A0A158PRC2"/>
<dbReference type="GO" id="GO:0042407">
    <property type="term" value="P:cristae formation"/>
    <property type="evidence" value="ECO:0007669"/>
    <property type="project" value="TreeGrafter"/>
</dbReference>
<comment type="function">
    <text evidence="7">Component of the MICOS complex, a large protein complex of the mitochondrial inner membrane that plays crucial roles in the maintenance of crista junctions, inner membrane architecture, and formation of contact sites to the outer membrane.</text>
</comment>